<reference evidence="3" key="1">
    <citation type="journal article" date="2023" name="Science">
        <title>Elucidation of the pathway for biosynthesis of saponin adjuvants from the soapbark tree.</title>
        <authorList>
            <person name="Reed J."/>
            <person name="Orme A."/>
            <person name="El-Demerdash A."/>
            <person name="Owen C."/>
            <person name="Martin L.B.B."/>
            <person name="Misra R.C."/>
            <person name="Kikuchi S."/>
            <person name="Rejzek M."/>
            <person name="Martin A.C."/>
            <person name="Harkess A."/>
            <person name="Leebens-Mack J."/>
            <person name="Louveau T."/>
            <person name="Stephenson M.J."/>
            <person name="Osbourn A."/>
        </authorList>
    </citation>
    <scope>NUCLEOTIDE SEQUENCE</scope>
    <source>
        <strain evidence="3">S10</strain>
    </source>
</reference>
<feature type="region of interest" description="Disordered" evidence="1">
    <location>
        <begin position="221"/>
        <end position="241"/>
    </location>
</feature>
<feature type="compositionally biased region" description="Basic and acidic residues" evidence="1">
    <location>
        <begin position="149"/>
        <end position="164"/>
    </location>
</feature>
<evidence type="ECO:0000256" key="2">
    <source>
        <dbReference type="SAM" id="Phobius"/>
    </source>
</evidence>
<evidence type="ECO:0000313" key="3">
    <source>
        <dbReference type="EMBL" id="KAJ7968961.1"/>
    </source>
</evidence>
<accession>A0AAD7M2X0</accession>
<dbReference type="PANTHER" id="PTHR35997">
    <property type="entry name" value="COTTON FIBER PROTEIN-RELATED"/>
    <property type="match status" value="1"/>
</dbReference>
<name>A0AAD7M2X0_QUISA</name>
<dbReference type="EMBL" id="JARAOO010000005">
    <property type="protein sequence ID" value="KAJ7968961.1"/>
    <property type="molecule type" value="Genomic_DNA"/>
</dbReference>
<dbReference type="Proteomes" id="UP001163823">
    <property type="component" value="Chromosome 5"/>
</dbReference>
<gene>
    <name evidence="3" type="ORF">O6P43_012989</name>
</gene>
<keyword evidence="2" id="KW-0812">Transmembrane</keyword>
<evidence type="ECO:0000313" key="4">
    <source>
        <dbReference type="Proteomes" id="UP001163823"/>
    </source>
</evidence>
<feature type="region of interest" description="Disordered" evidence="1">
    <location>
        <begin position="146"/>
        <end position="168"/>
    </location>
</feature>
<keyword evidence="2" id="KW-0472">Membrane</keyword>
<feature type="transmembrane region" description="Helical" evidence="2">
    <location>
        <begin position="32"/>
        <end position="51"/>
    </location>
</feature>
<sequence>MAKPPPNLVEDHTSFYKPNNDYTKEKLAKGTISFFAFIFSIFIYISVFYVFNLSPYTLMNNTYFWFLLSNTLILIIAADYGAFYSSQEKQDLYQEYAMHRQPKLAQNFNNIPKEELHEDLHEKREPINDQKREIPEPERVLHVILQNDTQKEKTSESSREEKKLSHALQGDLNDDHFKLACDNKERIQARTYRRSKSDCRPKRMVIDESKNIVMRRSPEPMINKQENGGVKEENNEFSNMTDEELNRRVQEFIDRFNKQIRQQAAESIKQN</sequence>
<proteinExistence type="predicted"/>
<dbReference type="PANTHER" id="PTHR35997:SF6">
    <property type="entry name" value="COTTON FIBER PROTEIN"/>
    <property type="match status" value="1"/>
</dbReference>
<dbReference type="KEGG" id="qsa:O6P43_012989"/>
<organism evidence="3 4">
    <name type="scientific">Quillaja saponaria</name>
    <name type="common">Soap bark tree</name>
    <dbReference type="NCBI Taxonomy" id="32244"/>
    <lineage>
        <taxon>Eukaryota</taxon>
        <taxon>Viridiplantae</taxon>
        <taxon>Streptophyta</taxon>
        <taxon>Embryophyta</taxon>
        <taxon>Tracheophyta</taxon>
        <taxon>Spermatophyta</taxon>
        <taxon>Magnoliopsida</taxon>
        <taxon>eudicotyledons</taxon>
        <taxon>Gunneridae</taxon>
        <taxon>Pentapetalae</taxon>
        <taxon>rosids</taxon>
        <taxon>fabids</taxon>
        <taxon>Fabales</taxon>
        <taxon>Quillajaceae</taxon>
        <taxon>Quillaja</taxon>
    </lineage>
</organism>
<keyword evidence="2" id="KW-1133">Transmembrane helix</keyword>
<keyword evidence="4" id="KW-1185">Reference proteome</keyword>
<protein>
    <submittedName>
        <fullName evidence="3">Cotton fiber protein</fullName>
    </submittedName>
</protein>
<evidence type="ECO:0000256" key="1">
    <source>
        <dbReference type="SAM" id="MobiDB-lite"/>
    </source>
</evidence>
<dbReference type="AlphaFoldDB" id="A0AAD7M2X0"/>
<feature type="transmembrane region" description="Helical" evidence="2">
    <location>
        <begin position="63"/>
        <end position="83"/>
    </location>
</feature>
<comment type="caution">
    <text evidence="3">The sequence shown here is derived from an EMBL/GenBank/DDBJ whole genome shotgun (WGS) entry which is preliminary data.</text>
</comment>